<dbReference type="EMBL" id="AP021876">
    <property type="protein sequence ID" value="BBO79614.1"/>
    <property type="molecule type" value="Genomic_DNA"/>
</dbReference>
<dbReference type="AlphaFoldDB" id="A0A5K7ZED2"/>
<evidence type="ECO:0000313" key="2">
    <source>
        <dbReference type="Proteomes" id="UP000425960"/>
    </source>
</evidence>
<organism evidence="1 2">
    <name type="scientific">Desulfosarcina ovata subsp. sediminis</name>
    <dbReference type="NCBI Taxonomy" id="885957"/>
    <lineage>
        <taxon>Bacteria</taxon>
        <taxon>Pseudomonadati</taxon>
        <taxon>Thermodesulfobacteriota</taxon>
        <taxon>Desulfobacteria</taxon>
        <taxon>Desulfobacterales</taxon>
        <taxon>Desulfosarcinaceae</taxon>
        <taxon>Desulfosarcina</taxon>
    </lineage>
</organism>
<reference evidence="1 2" key="1">
    <citation type="submission" date="2019-11" db="EMBL/GenBank/DDBJ databases">
        <title>Comparative genomics of hydrocarbon-degrading Desulfosarcina strains.</title>
        <authorList>
            <person name="Watanabe M."/>
            <person name="Kojima H."/>
            <person name="Fukui M."/>
        </authorList>
    </citation>
    <scope>NUCLEOTIDE SEQUENCE [LARGE SCALE GENOMIC DNA]</scope>
    <source>
        <strain evidence="1 2">28bB2T</strain>
    </source>
</reference>
<gene>
    <name evidence="1" type="ORF">DSCO28_01800</name>
</gene>
<accession>A0A5K7ZED2</accession>
<proteinExistence type="predicted"/>
<dbReference type="RefSeq" id="WP_155320756.1">
    <property type="nucleotide sequence ID" value="NZ_AP021876.1"/>
</dbReference>
<evidence type="ECO:0000313" key="1">
    <source>
        <dbReference type="EMBL" id="BBO79614.1"/>
    </source>
</evidence>
<dbReference type="Proteomes" id="UP000425960">
    <property type="component" value="Chromosome"/>
</dbReference>
<dbReference type="KEGG" id="dov:DSCO28_01800"/>
<sequence length="213" mass="23532">MPKIGILAYGSLIEDPGGELSPYIVKKIPNVATPFNIEFARKSRKRGDGPTVIPVKNGGSSVKAYILELNDNIDIEKAKDLLWRRETGDKDSNSHYALPKNQTVNHVIIESISDYPDFDHILYTNIGSNIDNLDPVNLAKLAIDSAKSSAGEKGEDGINYLLSVKRQGILTPLMPDYEKEILKQTDTESLEEAISKIRKEVEHNKTLQLTGGS</sequence>
<evidence type="ECO:0008006" key="3">
    <source>
        <dbReference type="Google" id="ProtNLM"/>
    </source>
</evidence>
<protein>
    <recommendedName>
        <fullName evidence="3">Gamma-glutamylcyclotransferase</fullName>
    </recommendedName>
</protein>
<name>A0A5K7ZED2_9BACT</name>